<organism evidence="2 3">
    <name type="scientific">Geodia barretti</name>
    <name type="common">Barrett's horny sponge</name>
    <dbReference type="NCBI Taxonomy" id="519541"/>
    <lineage>
        <taxon>Eukaryota</taxon>
        <taxon>Metazoa</taxon>
        <taxon>Porifera</taxon>
        <taxon>Demospongiae</taxon>
        <taxon>Heteroscleromorpha</taxon>
        <taxon>Tetractinellida</taxon>
        <taxon>Astrophorina</taxon>
        <taxon>Geodiidae</taxon>
        <taxon>Geodia</taxon>
    </lineage>
</organism>
<proteinExistence type="predicted"/>
<evidence type="ECO:0000313" key="2">
    <source>
        <dbReference type="EMBL" id="CAI8035152.1"/>
    </source>
</evidence>
<dbReference type="AlphaFoldDB" id="A0AA35STP6"/>
<reference evidence="2" key="1">
    <citation type="submission" date="2023-03" db="EMBL/GenBank/DDBJ databases">
        <authorList>
            <person name="Steffen K."/>
            <person name="Cardenas P."/>
        </authorList>
    </citation>
    <scope>NUCLEOTIDE SEQUENCE</scope>
</reference>
<comment type="caution">
    <text evidence="2">The sequence shown here is derived from an EMBL/GenBank/DDBJ whole genome shotgun (WGS) entry which is preliminary data.</text>
</comment>
<dbReference type="Proteomes" id="UP001174909">
    <property type="component" value="Unassembled WGS sequence"/>
</dbReference>
<evidence type="ECO:0000256" key="1">
    <source>
        <dbReference type="SAM" id="MobiDB-lite"/>
    </source>
</evidence>
<protein>
    <submittedName>
        <fullName evidence="2">Uncharacterized protein</fullName>
    </submittedName>
</protein>
<gene>
    <name evidence="2" type="ORF">GBAR_LOCUS19746</name>
</gene>
<feature type="compositionally biased region" description="Basic and acidic residues" evidence="1">
    <location>
        <begin position="66"/>
        <end position="89"/>
    </location>
</feature>
<name>A0AA35STP6_GEOBA</name>
<evidence type="ECO:0000313" key="3">
    <source>
        <dbReference type="Proteomes" id="UP001174909"/>
    </source>
</evidence>
<feature type="region of interest" description="Disordered" evidence="1">
    <location>
        <begin position="1"/>
        <end position="89"/>
    </location>
</feature>
<keyword evidence="3" id="KW-1185">Reference proteome</keyword>
<accession>A0AA35STP6</accession>
<dbReference type="EMBL" id="CASHTH010002774">
    <property type="protein sequence ID" value="CAI8035152.1"/>
    <property type="molecule type" value="Genomic_DNA"/>
</dbReference>
<sequence length="89" mass="10166">MKDEHEKRKRRAIARAERKRNSFGSVRRPMRTNRAGPGQPREQDEVTGERFGPGRGKGNRQYGKAEGCRDESRGAGTREQRPTKGNRTD</sequence>